<keyword evidence="3" id="KW-1185">Reference proteome</keyword>
<gene>
    <name evidence="2" type="ORF">K2173_023541</name>
</gene>
<dbReference type="AlphaFoldDB" id="A0AAV8TNU2"/>
<sequence length="337" mass="38515">MNPSSSIPTTSYNPPPSIIVQQDNSIFPTSVVLDETNFSLWSQLMEMRIGARNKIGYLTGEMVKPATNDSSYATWTTDNNKVKIRLIDSMSPHLLQRFIRLATAKEIWEAVAKTFYDGSNETCLFELNQKSFMTKQNGQPLPTYYNELVANFQEIDHRMAMQENTTTGVVHMHSVMARLRVHIFLSGLGAEFDQVRGEILRKDPKLDLENTYAYVRREAQLRQIMGNSRPLKVVARSSAEAEFRGMTHGLCELLWIKGILQDLGIEGSIPISLFCDNKAAIQIAQNLIQHDKTKHVEVDHHFIKEKLDQRLFSFHSLSTRANLQISLQRQSQVEHFM</sequence>
<accession>A0AAV8TNU2</accession>
<comment type="caution">
    <text evidence="2">The sequence shown here is derived from an EMBL/GenBank/DDBJ whole genome shotgun (WGS) entry which is preliminary data.</text>
</comment>
<feature type="domain" description="Retrotransposon Copia-like N-terminal" evidence="1">
    <location>
        <begin position="29"/>
        <end position="66"/>
    </location>
</feature>
<dbReference type="CDD" id="cd09272">
    <property type="entry name" value="RNase_HI_RT_Ty1"/>
    <property type="match status" value="1"/>
</dbReference>
<name>A0AAV8TNU2_9ROSI</name>
<evidence type="ECO:0000313" key="3">
    <source>
        <dbReference type="Proteomes" id="UP001159364"/>
    </source>
</evidence>
<organism evidence="2 3">
    <name type="scientific">Erythroxylum novogranatense</name>
    <dbReference type="NCBI Taxonomy" id="1862640"/>
    <lineage>
        <taxon>Eukaryota</taxon>
        <taxon>Viridiplantae</taxon>
        <taxon>Streptophyta</taxon>
        <taxon>Embryophyta</taxon>
        <taxon>Tracheophyta</taxon>
        <taxon>Spermatophyta</taxon>
        <taxon>Magnoliopsida</taxon>
        <taxon>eudicotyledons</taxon>
        <taxon>Gunneridae</taxon>
        <taxon>Pentapetalae</taxon>
        <taxon>rosids</taxon>
        <taxon>fabids</taxon>
        <taxon>Malpighiales</taxon>
        <taxon>Erythroxylaceae</taxon>
        <taxon>Erythroxylum</taxon>
    </lineage>
</organism>
<dbReference type="Proteomes" id="UP001159364">
    <property type="component" value="Linkage Group LG04"/>
</dbReference>
<reference evidence="2 3" key="1">
    <citation type="submission" date="2021-09" db="EMBL/GenBank/DDBJ databases">
        <title>Genomic insights and catalytic innovation underlie evolution of tropane alkaloids biosynthesis.</title>
        <authorList>
            <person name="Wang Y.-J."/>
            <person name="Tian T."/>
            <person name="Huang J.-P."/>
            <person name="Huang S.-X."/>
        </authorList>
    </citation>
    <scope>NUCLEOTIDE SEQUENCE [LARGE SCALE GENOMIC DNA]</scope>
    <source>
        <strain evidence="2">KIB-2018</strain>
        <tissue evidence="2">Leaf</tissue>
    </source>
</reference>
<dbReference type="InterPro" id="IPR029472">
    <property type="entry name" value="Copia-like_N"/>
</dbReference>
<dbReference type="EMBL" id="JAIWQS010000004">
    <property type="protein sequence ID" value="KAJ8768637.1"/>
    <property type="molecule type" value="Genomic_DNA"/>
</dbReference>
<evidence type="ECO:0000313" key="2">
    <source>
        <dbReference type="EMBL" id="KAJ8768637.1"/>
    </source>
</evidence>
<dbReference type="PANTHER" id="PTHR37610:SF45">
    <property type="entry name" value="RETROTRANSPOSON GAG DOMAIN-CONTAINING PROTEIN"/>
    <property type="match status" value="1"/>
</dbReference>
<dbReference type="Pfam" id="PF14244">
    <property type="entry name" value="Retrotran_gag_3"/>
    <property type="match status" value="1"/>
</dbReference>
<protein>
    <recommendedName>
        <fullName evidence="1">Retrotransposon Copia-like N-terminal domain-containing protein</fullName>
    </recommendedName>
</protein>
<proteinExistence type="predicted"/>
<evidence type="ECO:0000259" key="1">
    <source>
        <dbReference type="Pfam" id="PF14244"/>
    </source>
</evidence>
<dbReference type="PANTHER" id="PTHR37610">
    <property type="entry name" value="CCHC-TYPE DOMAIN-CONTAINING PROTEIN"/>
    <property type="match status" value="1"/>
</dbReference>